<proteinExistence type="predicted"/>
<accession>A0ABQ8JGP8</accession>
<name>A0ABQ8JGP8_DERPT</name>
<sequence>MYYELILSSQLKLLYNNKDDDDNNSYVVTKLVISQLPDVKENSVEIYFGFKQLSIVFALIDRLIDDVPRFLN</sequence>
<reference evidence="1 2" key="2">
    <citation type="journal article" date="2022" name="Mol. Biol. Evol.">
        <title>Comparative Genomics Reveals Insights into the Divergent Evolution of Astigmatic Mites and Household Pest Adaptations.</title>
        <authorList>
            <person name="Xiong Q."/>
            <person name="Wan A.T."/>
            <person name="Liu X."/>
            <person name="Fung C.S."/>
            <person name="Xiao X."/>
            <person name="Malainual N."/>
            <person name="Hou J."/>
            <person name="Wang L."/>
            <person name="Wang M."/>
            <person name="Yang K.Y."/>
            <person name="Cui Y."/>
            <person name="Leung E.L."/>
            <person name="Nong W."/>
            <person name="Shin S.K."/>
            <person name="Au S.W."/>
            <person name="Jeong K.Y."/>
            <person name="Chew F.T."/>
            <person name="Hui J.H."/>
            <person name="Leung T.F."/>
            <person name="Tungtrongchitr A."/>
            <person name="Zhong N."/>
            <person name="Liu Z."/>
            <person name="Tsui S.K."/>
        </authorList>
    </citation>
    <scope>NUCLEOTIDE SEQUENCE [LARGE SCALE GENOMIC DNA]</scope>
    <source>
        <strain evidence="1">Derp</strain>
    </source>
</reference>
<evidence type="ECO:0000313" key="1">
    <source>
        <dbReference type="EMBL" id="KAH9421792.1"/>
    </source>
</evidence>
<dbReference type="Proteomes" id="UP000887458">
    <property type="component" value="Unassembled WGS sequence"/>
</dbReference>
<evidence type="ECO:0000313" key="2">
    <source>
        <dbReference type="Proteomes" id="UP000887458"/>
    </source>
</evidence>
<keyword evidence="2" id="KW-1185">Reference proteome</keyword>
<comment type="caution">
    <text evidence="1">The sequence shown here is derived from an EMBL/GenBank/DDBJ whole genome shotgun (WGS) entry which is preliminary data.</text>
</comment>
<reference evidence="1 2" key="1">
    <citation type="journal article" date="2018" name="J. Allergy Clin. Immunol.">
        <title>High-quality assembly of Dermatophagoides pteronyssinus genome and transcriptome reveals a wide range of novel allergens.</title>
        <authorList>
            <person name="Liu X.Y."/>
            <person name="Yang K.Y."/>
            <person name="Wang M.Q."/>
            <person name="Kwok J.S."/>
            <person name="Zeng X."/>
            <person name="Yang Z."/>
            <person name="Xiao X.J."/>
            <person name="Lau C.P."/>
            <person name="Li Y."/>
            <person name="Huang Z.M."/>
            <person name="Ba J.G."/>
            <person name="Yim A.K."/>
            <person name="Ouyang C.Y."/>
            <person name="Ngai S.M."/>
            <person name="Chan T.F."/>
            <person name="Leung E.L."/>
            <person name="Liu L."/>
            <person name="Liu Z.G."/>
            <person name="Tsui S.K."/>
        </authorList>
    </citation>
    <scope>NUCLEOTIDE SEQUENCE [LARGE SCALE GENOMIC DNA]</scope>
    <source>
        <strain evidence="1">Derp</strain>
    </source>
</reference>
<protein>
    <submittedName>
        <fullName evidence="1">Uncharacterized protein</fullName>
    </submittedName>
</protein>
<gene>
    <name evidence="1" type="ORF">DERP_002080</name>
</gene>
<dbReference type="EMBL" id="NJHN03000037">
    <property type="protein sequence ID" value="KAH9421792.1"/>
    <property type="molecule type" value="Genomic_DNA"/>
</dbReference>
<organism evidence="1 2">
    <name type="scientific">Dermatophagoides pteronyssinus</name>
    <name type="common">European house dust mite</name>
    <dbReference type="NCBI Taxonomy" id="6956"/>
    <lineage>
        <taxon>Eukaryota</taxon>
        <taxon>Metazoa</taxon>
        <taxon>Ecdysozoa</taxon>
        <taxon>Arthropoda</taxon>
        <taxon>Chelicerata</taxon>
        <taxon>Arachnida</taxon>
        <taxon>Acari</taxon>
        <taxon>Acariformes</taxon>
        <taxon>Sarcoptiformes</taxon>
        <taxon>Astigmata</taxon>
        <taxon>Psoroptidia</taxon>
        <taxon>Analgoidea</taxon>
        <taxon>Pyroglyphidae</taxon>
        <taxon>Dermatophagoidinae</taxon>
        <taxon>Dermatophagoides</taxon>
    </lineage>
</organism>